<name>A0A0C2V2V9_PARME</name>
<evidence type="ECO:0000259" key="1">
    <source>
        <dbReference type="SMART" id="SM00849"/>
    </source>
</evidence>
<dbReference type="SUPFAM" id="SSF56281">
    <property type="entry name" value="Metallo-hydrolase/oxidoreductase"/>
    <property type="match status" value="1"/>
</dbReference>
<dbReference type="EMBL" id="JXSL01000024">
    <property type="protein sequence ID" value="KIL99421.1"/>
    <property type="molecule type" value="Genomic_DNA"/>
</dbReference>
<sequence length="342" mass="38240">MSRSTLIHPLTEPPMHGHLLEVAPGVRWIRMPLPFALDHINLWVLDDGEGVVLVDTGLGNDVTKALWDEIFAGPLAGKAVNRLIATHFHPDHMGLSGWLCEKLGVDLTAMMREWLFGRMLWLEDSADFVANQLHYYTRIGLDAEQLEGVKERRNTYRSRIDVIPVRVIGIRHGDEMTIGGRIWRVIEGGGHSPEHACLYCEEAGLLISGDQVLPRISPIVGVWPQQPESEPLSLFLDALDRLRALPEDTFVLPSHGLPFQGLHTRIDDLKAHHAERLEKTLGACSEAVTAVQVLKVLFTRPLDAHQLGFATGETLAHLHHLMKLGSVVRTLDSNGVWRYRQA</sequence>
<comment type="caution">
    <text evidence="2">The sequence shown here is derived from an EMBL/GenBank/DDBJ whole genome shotgun (WGS) entry which is preliminary data.</text>
</comment>
<dbReference type="Pfam" id="PF21221">
    <property type="entry name" value="B_lactamase-like_C"/>
    <property type="match status" value="1"/>
</dbReference>
<organism evidence="2 3">
    <name type="scientific">Paramagnetospirillum magnetotacticum MS-1</name>
    <dbReference type="NCBI Taxonomy" id="272627"/>
    <lineage>
        <taxon>Bacteria</taxon>
        <taxon>Pseudomonadati</taxon>
        <taxon>Pseudomonadota</taxon>
        <taxon>Alphaproteobacteria</taxon>
        <taxon>Rhodospirillales</taxon>
        <taxon>Magnetospirillaceae</taxon>
        <taxon>Paramagnetospirillum</taxon>
    </lineage>
</organism>
<gene>
    <name evidence="2" type="ORF">CCC_04192</name>
</gene>
<protein>
    <recommendedName>
        <fullName evidence="1">Metallo-beta-lactamase domain-containing protein</fullName>
    </recommendedName>
</protein>
<dbReference type="Pfam" id="PF00753">
    <property type="entry name" value="Lactamase_B"/>
    <property type="match status" value="1"/>
</dbReference>
<dbReference type="PANTHER" id="PTHR23131:SF4">
    <property type="entry name" value="METALLO-BETA-LACTAMASE SUPERFAMILY POTEIN"/>
    <property type="match status" value="1"/>
</dbReference>
<dbReference type="Proteomes" id="UP000031971">
    <property type="component" value="Unassembled WGS sequence"/>
</dbReference>
<evidence type="ECO:0000313" key="3">
    <source>
        <dbReference type="Proteomes" id="UP000031971"/>
    </source>
</evidence>
<dbReference type="OrthoDB" id="2971563at2"/>
<dbReference type="STRING" id="272627.CCC_04192"/>
<reference evidence="2 3" key="1">
    <citation type="submission" date="2015-01" db="EMBL/GenBank/DDBJ databases">
        <title>Genome Sequence of Magnetospirillum magnetotacticum Strain MS-1.</title>
        <authorList>
            <person name="Marinov G.K."/>
            <person name="Smalley M.D."/>
            <person name="DeSalvo G."/>
        </authorList>
    </citation>
    <scope>NUCLEOTIDE SEQUENCE [LARGE SCALE GENOMIC DNA]</scope>
    <source>
        <strain evidence="2 3">MS-1</strain>
    </source>
</reference>
<dbReference type="PANTHER" id="PTHR23131">
    <property type="entry name" value="ENDORIBONUCLEASE LACTB2"/>
    <property type="match status" value="1"/>
</dbReference>
<dbReference type="RefSeq" id="WP_152619725.1">
    <property type="nucleotide sequence ID" value="NZ_JXSL01000024.1"/>
</dbReference>
<evidence type="ECO:0000313" key="2">
    <source>
        <dbReference type="EMBL" id="KIL99421.1"/>
    </source>
</evidence>
<dbReference type="Gene3D" id="3.60.15.10">
    <property type="entry name" value="Ribonuclease Z/Hydroxyacylglutathione hydrolase-like"/>
    <property type="match status" value="1"/>
</dbReference>
<keyword evidence="3" id="KW-1185">Reference proteome</keyword>
<dbReference type="InterPro" id="IPR036388">
    <property type="entry name" value="WH-like_DNA-bd_sf"/>
</dbReference>
<dbReference type="InterPro" id="IPR001279">
    <property type="entry name" value="Metallo-B-lactamas"/>
</dbReference>
<dbReference type="SMART" id="SM00849">
    <property type="entry name" value="Lactamase_B"/>
    <property type="match status" value="1"/>
</dbReference>
<dbReference type="AlphaFoldDB" id="A0A0C2V2V9"/>
<dbReference type="InterPro" id="IPR036866">
    <property type="entry name" value="RibonucZ/Hydroxyglut_hydro"/>
</dbReference>
<feature type="domain" description="Metallo-beta-lactamase" evidence="1">
    <location>
        <begin position="39"/>
        <end position="255"/>
    </location>
</feature>
<dbReference type="InterPro" id="IPR048933">
    <property type="entry name" value="B_lactamase-like_C"/>
</dbReference>
<proteinExistence type="predicted"/>
<dbReference type="InterPro" id="IPR050662">
    <property type="entry name" value="Sec-metab_biosynth-thioest"/>
</dbReference>
<accession>A0A0C2V2V9</accession>
<dbReference type="Gene3D" id="1.10.10.10">
    <property type="entry name" value="Winged helix-like DNA-binding domain superfamily/Winged helix DNA-binding domain"/>
    <property type="match status" value="1"/>
</dbReference>